<gene>
    <name evidence="2" type="ORF">BQ4739_LOCUS994</name>
</gene>
<dbReference type="EMBL" id="FNXT01000067">
    <property type="protein sequence ID" value="SZX60448.1"/>
    <property type="molecule type" value="Genomic_DNA"/>
</dbReference>
<feature type="region of interest" description="Disordered" evidence="1">
    <location>
        <begin position="23"/>
        <end position="140"/>
    </location>
</feature>
<dbReference type="Proteomes" id="UP000256970">
    <property type="component" value="Unassembled WGS sequence"/>
</dbReference>
<protein>
    <submittedName>
        <fullName evidence="2">Uncharacterized protein</fullName>
    </submittedName>
</protein>
<evidence type="ECO:0000313" key="2">
    <source>
        <dbReference type="EMBL" id="SZX60448.1"/>
    </source>
</evidence>
<name>A0A383V4C0_TETOB</name>
<organism evidence="2 3">
    <name type="scientific">Tetradesmus obliquus</name>
    <name type="common">Green alga</name>
    <name type="synonym">Acutodesmus obliquus</name>
    <dbReference type="NCBI Taxonomy" id="3088"/>
    <lineage>
        <taxon>Eukaryota</taxon>
        <taxon>Viridiplantae</taxon>
        <taxon>Chlorophyta</taxon>
        <taxon>core chlorophytes</taxon>
        <taxon>Chlorophyceae</taxon>
        <taxon>CS clade</taxon>
        <taxon>Sphaeropleales</taxon>
        <taxon>Scenedesmaceae</taxon>
        <taxon>Tetradesmus</taxon>
    </lineage>
</organism>
<proteinExistence type="predicted"/>
<dbReference type="AlphaFoldDB" id="A0A383V4C0"/>
<reference evidence="2 3" key="1">
    <citation type="submission" date="2016-10" db="EMBL/GenBank/DDBJ databases">
        <authorList>
            <person name="Cai Z."/>
        </authorList>
    </citation>
    <scope>NUCLEOTIDE SEQUENCE [LARGE SCALE GENOMIC DNA]</scope>
</reference>
<evidence type="ECO:0000256" key="1">
    <source>
        <dbReference type="SAM" id="MobiDB-lite"/>
    </source>
</evidence>
<evidence type="ECO:0000313" key="3">
    <source>
        <dbReference type="Proteomes" id="UP000256970"/>
    </source>
</evidence>
<sequence>MALSVTRVGTFAPTRASVNKAAAPRLHVVRSSGKDNIYHDRETTKSRRSNPAGTKDAAIRKSEKDQQFEYQQERLEWRRKNQGEGIEDRDEPAVNNMAKDGASSSERRGPEVEGTSGHGDTLKELVDNITGKNKKNKEGK</sequence>
<accession>A0A383V4C0</accession>
<feature type="compositionally biased region" description="Basic and acidic residues" evidence="1">
    <location>
        <begin position="57"/>
        <end position="82"/>
    </location>
</feature>
<keyword evidence="3" id="KW-1185">Reference proteome</keyword>
<feature type="compositionally biased region" description="Basic and acidic residues" evidence="1">
    <location>
        <begin position="32"/>
        <end position="45"/>
    </location>
</feature>